<keyword evidence="3" id="KW-0131">Cell cycle</keyword>
<dbReference type="InterPro" id="IPR013763">
    <property type="entry name" value="Cyclin-like_dom"/>
</dbReference>
<dbReference type="GO" id="GO:0044772">
    <property type="term" value="P:mitotic cell cycle phase transition"/>
    <property type="evidence" value="ECO:0007669"/>
    <property type="project" value="InterPro"/>
</dbReference>
<accession>A0A336LTU5</accession>
<evidence type="ECO:0000256" key="5">
    <source>
        <dbReference type="SAM" id="MobiDB-lite"/>
    </source>
</evidence>
<gene>
    <name evidence="8" type="primary">CSON004671</name>
</gene>
<dbReference type="GO" id="GO:0016538">
    <property type="term" value="F:cyclin-dependent protein serine/threonine kinase regulator activity"/>
    <property type="evidence" value="ECO:0007669"/>
    <property type="project" value="InterPro"/>
</dbReference>
<dbReference type="InterPro" id="IPR036915">
    <property type="entry name" value="Cyclin-like_sf"/>
</dbReference>
<dbReference type="Pfam" id="PF02984">
    <property type="entry name" value="Cyclin_C"/>
    <property type="match status" value="1"/>
</dbReference>
<dbReference type="PIRSF" id="PIRSF001771">
    <property type="entry name" value="Cyclin_A_B_D_E"/>
    <property type="match status" value="1"/>
</dbReference>
<dbReference type="CDD" id="cd20528">
    <property type="entry name" value="CYCLIN_CCNJ-like_rpt1"/>
    <property type="match status" value="1"/>
</dbReference>
<dbReference type="SMART" id="SM01332">
    <property type="entry name" value="Cyclin_C"/>
    <property type="match status" value="1"/>
</dbReference>
<proteinExistence type="inferred from homology"/>
<evidence type="ECO:0000313" key="8">
    <source>
        <dbReference type="EMBL" id="SSX21472.1"/>
    </source>
</evidence>
<dbReference type="InterPro" id="IPR046965">
    <property type="entry name" value="Cyclin_A/B-like"/>
</dbReference>
<dbReference type="Pfam" id="PF00134">
    <property type="entry name" value="Cyclin_N"/>
    <property type="match status" value="1"/>
</dbReference>
<dbReference type="Gene3D" id="1.10.472.10">
    <property type="entry name" value="Cyclin-like"/>
    <property type="match status" value="2"/>
</dbReference>
<evidence type="ECO:0000259" key="6">
    <source>
        <dbReference type="SMART" id="SM00385"/>
    </source>
</evidence>
<feature type="region of interest" description="Disordered" evidence="5">
    <location>
        <begin position="262"/>
        <end position="306"/>
    </location>
</feature>
<feature type="domain" description="Cyclin C-terminal" evidence="7">
    <location>
        <begin position="147"/>
        <end position="282"/>
    </location>
</feature>
<name>A0A336LTU5_CULSO</name>
<dbReference type="GO" id="GO:0051301">
    <property type="term" value="P:cell division"/>
    <property type="evidence" value="ECO:0007669"/>
    <property type="project" value="UniProtKB-KW"/>
</dbReference>
<evidence type="ECO:0000259" key="7">
    <source>
        <dbReference type="SMART" id="SM01332"/>
    </source>
</evidence>
<dbReference type="GO" id="GO:0051726">
    <property type="term" value="P:regulation of cell cycle"/>
    <property type="evidence" value="ECO:0007669"/>
    <property type="project" value="UniProtKB-ARBA"/>
</dbReference>
<dbReference type="InterPro" id="IPR039361">
    <property type="entry name" value="Cyclin"/>
</dbReference>
<feature type="compositionally biased region" description="Acidic residues" evidence="5">
    <location>
        <begin position="284"/>
        <end position="297"/>
    </location>
</feature>
<feature type="domain" description="Cyclin-like" evidence="6">
    <location>
        <begin position="52"/>
        <end position="138"/>
    </location>
</feature>
<reference evidence="8" key="1">
    <citation type="submission" date="2018-07" db="EMBL/GenBank/DDBJ databases">
        <authorList>
            <person name="Quirk P.G."/>
            <person name="Krulwich T.A."/>
        </authorList>
    </citation>
    <scope>NUCLEOTIDE SEQUENCE</scope>
</reference>
<dbReference type="CDD" id="cd20529">
    <property type="entry name" value="CYCLIN_CCNJ-like_rpt2"/>
    <property type="match status" value="1"/>
</dbReference>
<sequence length="306" mass="35539">MKLRECAPCFSDPLFLGEYIDDIVRYLYEREKSRIPFNNNSPQIEYRNLLVDFIQKIAEHRGFRRTTLFLGVYLLDIFMDNHSIALERLNIVSIVCLILAAKVEEMECNIPKLSEIRQLTNTECTVGDYISLEALVLNFFNNHIIHPTVATFLEIYIDAIISEDDYKYYNTHVSETTFKDFKSMKIAVTKTLFEFSNITLSCKSMSHERPSYVAASIVCATRQAYSLEPIWNTNILYMTGYRYTDLDELILRLLKYKKGENDEVNDKRKSTPESGYISFNDSTSGDDDDIEDEEEMGDVAKRLKTE</sequence>
<evidence type="ECO:0000256" key="3">
    <source>
        <dbReference type="ARBA" id="ARBA00023306"/>
    </source>
</evidence>
<dbReference type="SMART" id="SM00385">
    <property type="entry name" value="CYCLIN"/>
    <property type="match status" value="1"/>
</dbReference>
<organism evidence="8">
    <name type="scientific">Culicoides sonorensis</name>
    <name type="common">Biting midge</name>
    <dbReference type="NCBI Taxonomy" id="179676"/>
    <lineage>
        <taxon>Eukaryota</taxon>
        <taxon>Metazoa</taxon>
        <taxon>Ecdysozoa</taxon>
        <taxon>Arthropoda</taxon>
        <taxon>Hexapoda</taxon>
        <taxon>Insecta</taxon>
        <taxon>Pterygota</taxon>
        <taxon>Neoptera</taxon>
        <taxon>Endopterygota</taxon>
        <taxon>Diptera</taxon>
        <taxon>Nematocera</taxon>
        <taxon>Chironomoidea</taxon>
        <taxon>Ceratopogonidae</taxon>
        <taxon>Ceratopogoninae</taxon>
        <taxon>Culicoides</taxon>
        <taxon>Monoculicoides</taxon>
    </lineage>
</organism>
<dbReference type="InterPro" id="IPR006671">
    <property type="entry name" value="Cyclin_N"/>
</dbReference>
<dbReference type="FunFam" id="1.10.472.10:FF:000010">
    <property type="entry name" value="G1/S-specific cyclin Cln1"/>
    <property type="match status" value="1"/>
</dbReference>
<dbReference type="InterPro" id="IPR004367">
    <property type="entry name" value="Cyclin_C-dom"/>
</dbReference>
<dbReference type="OMA" id="WDLCLPT"/>
<keyword evidence="1" id="KW-0132">Cell division</keyword>
<dbReference type="AlphaFoldDB" id="A0A336LTU5"/>
<feature type="compositionally biased region" description="Basic and acidic residues" evidence="5">
    <location>
        <begin position="262"/>
        <end position="271"/>
    </location>
</feature>
<dbReference type="PANTHER" id="PTHR10177">
    <property type="entry name" value="CYCLINS"/>
    <property type="match status" value="1"/>
</dbReference>
<comment type="similarity">
    <text evidence="4">Belongs to the cyclin family.</text>
</comment>
<dbReference type="EMBL" id="UFQT01000194">
    <property type="protein sequence ID" value="SSX21472.1"/>
    <property type="molecule type" value="Genomic_DNA"/>
</dbReference>
<keyword evidence="2 4" id="KW-0195">Cyclin</keyword>
<dbReference type="SUPFAM" id="SSF47954">
    <property type="entry name" value="Cyclin-like"/>
    <property type="match status" value="2"/>
</dbReference>
<dbReference type="VEuPathDB" id="VectorBase:CSON004671"/>
<evidence type="ECO:0000256" key="4">
    <source>
        <dbReference type="RuleBase" id="RU000383"/>
    </source>
</evidence>
<evidence type="ECO:0000256" key="1">
    <source>
        <dbReference type="ARBA" id="ARBA00022618"/>
    </source>
</evidence>
<protein>
    <submittedName>
        <fullName evidence="8">CSON004671 protein</fullName>
    </submittedName>
</protein>
<evidence type="ECO:0000256" key="2">
    <source>
        <dbReference type="ARBA" id="ARBA00023127"/>
    </source>
</evidence>